<proteinExistence type="predicted"/>
<dbReference type="GeneID" id="25282127"/>
<reference evidence="1 2" key="1">
    <citation type="submission" date="2013-03" db="EMBL/GenBank/DDBJ databases">
        <title>The Genome Sequence of Exophiala aquamarina CBS 119918.</title>
        <authorList>
            <consortium name="The Broad Institute Genomics Platform"/>
            <person name="Cuomo C."/>
            <person name="de Hoog S."/>
            <person name="Gorbushina A."/>
            <person name="Walker B."/>
            <person name="Young S.K."/>
            <person name="Zeng Q."/>
            <person name="Gargeya S."/>
            <person name="Fitzgerald M."/>
            <person name="Haas B."/>
            <person name="Abouelleil A."/>
            <person name="Allen A.W."/>
            <person name="Alvarado L."/>
            <person name="Arachchi H.M."/>
            <person name="Berlin A.M."/>
            <person name="Chapman S.B."/>
            <person name="Gainer-Dewar J."/>
            <person name="Goldberg J."/>
            <person name="Griggs A."/>
            <person name="Gujja S."/>
            <person name="Hansen M."/>
            <person name="Howarth C."/>
            <person name="Imamovic A."/>
            <person name="Ireland A."/>
            <person name="Larimer J."/>
            <person name="McCowan C."/>
            <person name="Murphy C."/>
            <person name="Pearson M."/>
            <person name="Poon T.W."/>
            <person name="Priest M."/>
            <person name="Roberts A."/>
            <person name="Saif S."/>
            <person name="Shea T."/>
            <person name="Sisk P."/>
            <person name="Sykes S."/>
            <person name="Wortman J."/>
            <person name="Nusbaum C."/>
            <person name="Birren B."/>
        </authorList>
    </citation>
    <scope>NUCLEOTIDE SEQUENCE [LARGE SCALE GENOMIC DNA]</scope>
    <source>
        <strain evidence="1 2">CBS 119918</strain>
    </source>
</reference>
<organism evidence="1 2">
    <name type="scientific">Exophiala aquamarina CBS 119918</name>
    <dbReference type="NCBI Taxonomy" id="1182545"/>
    <lineage>
        <taxon>Eukaryota</taxon>
        <taxon>Fungi</taxon>
        <taxon>Dikarya</taxon>
        <taxon>Ascomycota</taxon>
        <taxon>Pezizomycotina</taxon>
        <taxon>Eurotiomycetes</taxon>
        <taxon>Chaetothyriomycetidae</taxon>
        <taxon>Chaetothyriales</taxon>
        <taxon>Herpotrichiellaceae</taxon>
        <taxon>Exophiala</taxon>
    </lineage>
</organism>
<sequence>MAQNAQAQKPVIDRDDVNDWVKRFNDALADSTVITGEAAPDARPWAESLFGCFMPIDTCAITCCVPCITFGKTHHRTRKNGNMEGYNCLNTSCLMFAGSTCFGLHWIPMIFQRADIRRKYNLQGSFVSDLFTSCCCGCCSLVQQDKEAELREQELAKKANGAGYAKPDAMSYPA</sequence>
<evidence type="ECO:0000313" key="1">
    <source>
        <dbReference type="EMBL" id="KEF57023.1"/>
    </source>
</evidence>
<dbReference type="VEuPathDB" id="FungiDB:A1O9_07213"/>
<dbReference type="HOGENOM" id="CLU_083147_2_2_1"/>
<dbReference type="NCBIfam" id="TIGR01571">
    <property type="entry name" value="A_thal_Cys_rich"/>
    <property type="match status" value="1"/>
</dbReference>
<dbReference type="RefSeq" id="XP_013259613.1">
    <property type="nucleotide sequence ID" value="XM_013404159.1"/>
</dbReference>
<dbReference type="AlphaFoldDB" id="A0A072PCJ2"/>
<dbReference type="STRING" id="1182545.A0A072PCJ2"/>
<dbReference type="OrthoDB" id="1045822at2759"/>
<dbReference type="Pfam" id="PF04749">
    <property type="entry name" value="PLAC8"/>
    <property type="match status" value="1"/>
</dbReference>
<dbReference type="EMBL" id="AMGV01000005">
    <property type="protein sequence ID" value="KEF57023.1"/>
    <property type="molecule type" value="Genomic_DNA"/>
</dbReference>
<name>A0A072PCJ2_9EURO</name>
<dbReference type="Proteomes" id="UP000027920">
    <property type="component" value="Unassembled WGS sequence"/>
</dbReference>
<dbReference type="PANTHER" id="PTHR15907">
    <property type="entry name" value="DUF614 FAMILY PROTEIN-RELATED"/>
    <property type="match status" value="1"/>
</dbReference>
<comment type="caution">
    <text evidence="1">The sequence shown here is derived from an EMBL/GenBank/DDBJ whole genome shotgun (WGS) entry which is preliminary data.</text>
</comment>
<keyword evidence="2" id="KW-1185">Reference proteome</keyword>
<accession>A0A072PCJ2</accession>
<gene>
    <name evidence="1" type="ORF">A1O9_07213</name>
</gene>
<protein>
    <recommendedName>
        <fullName evidence="3">PLAC8 family protein</fullName>
    </recommendedName>
</protein>
<dbReference type="InterPro" id="IPR006461">
    <property type="entry name" value="PLAC_motif_containing"/>
</dbReference>
<evidence type="ECO:0000313" key="2">
    <source>
        <dbReference type="Proteomes" id="UP000027920"/>
    </source>
</evidence>
<evidence type="ECO:0008006" key="3">
    <source>
        <dbReference type="Google" id="ProtNLM"/>
    </source>
</evidence>